<accession>A0ABX1TSM6</accession>
<sequence>MTSDFHVSVVAWSGRLSELAARFDMPADVLARQLRRLSNAPPVRGNLIVPVDSPTAIHTLRHRLRLVMVED</sequence>
<dbReference type="EMBL" id="SPMZ01000072">
    <property type="protein sequence ID" value="NMQ20984.1"/>
    <property type="molecule type" value="Genomic_DNA"/>
</dbReference>
<keyword evidence="2" id="KW-1185">Reference proteome</keyword>
<reference evidence="1 2" key="1">
    <citation type="submission" date="2019-03" db="EMBL/GenBank/DDBJ databases">
        <title>Metabolic reconstructions from genomes of highly enriched 'Candidatus Accumulibacter' and 'Candidatus Competibacter' bioreactor populations.</title>
        <authorList>
            <person name="Annavajhala M.K."/>
            <person name="Welles L."/>
            <person name="Abbas B."/>
            <person name="Sorokin D."/>
            <person name="Park H."/>
            <person name="Van Loosdrecht M."/>
            <person name="Chandran K."/>
        </authorList>
    </citation>
    <scope>NUCLEOTIDE SEQUENCE [LARGE SCALE GENOMIC DNA]</scope>
    <source>
        <strain evidence="1 2">SBR_G</strain>
    </source>
</reference>
<dbReference type="RefSeq" id="WP_169250252.1">
    <property type="nucleotide sequence ID" value="NZ_SPMZ01000072.1"/>
</dbReference>
<name>A0ABX1TSM6_9GAMM</name>
<proteinExistence type="predicted"/>
<evidence type="ECO:0000313" key="2">
    <source>
        <dbReference type="Proteomes" id="UP000760480"/>
    </source>
</evidence>
<gene>
    <name evidence="1" type="ORF">E4P82_18395</name>
</gene>
<dbReference type="Proteomes" id="UP000760480">
    <property type="component" value="Unassembled WGS sequence"/>
</dbReference>
<comment type="caution">
    <text evidence="1">The sequence shown here is derived from an EMBL/GenBank/DDBJ whole genome shotgun (WGS) entry which is preliminary data.</text>
</comment>
<protein>
    <submittedName>
        <fullName evidence="1">Uncharacterized protein</fullName>
    </submittedName>
</protein>
<evidence type="ECO:0000313" key="1">
    <source>
        <dbReference type="EMBL" id="NMQ20984.1"/>
    </source>
</evidence>
<organism evidence="1 2">
    <name type="scientific">Candidatus Competibacter phosphatis</name>
    <dbReference type="NCBI Taxonomy" id="221280"/>
    <lineage>
        <taxon>Bacteria</taxon>
        <taxon>Pseudomonadati</taxon>
        <taxon>Pseudomonadota</taxon>
        <taxon>Gammaproteobacteria</taxon>
        <taxon>Candidatus Competibacteraceae</taxon>
        <taxon>Candidatus Competibacter</taxon>
    </lineage>
</organism>